<dbReference type="Pfam" id="PF00314">
    <property type="entry name" value="Thaumatin"/>
    <property type="match status" value="1"/>
</dbReference>
<dbReference type="AlphaFoldDB" id="A0A1D6N7J6"/>
<reference evidence="1" key="1">
    <citation type="submission" date="2015-12" db="EMBL/GenBank/DDBJ databases">
        <title>Update maize B73 reference genome by single molecule sequencing technologies.</title>
        <authorList>
            <consortium name="Maize Genome Sequencing Project"/>
            <person name="Ware D."/>
        </authorList>
    </citation>
    <scope>NUCLEOTIDE SEQUENCE [LARGE SCALE GENOMIC DNA]</scope>
    <source>
        <tissue evidence="1">Seedling</tissue>
    </source>
</reference>
<dbReference type="STRING" id="4577.A0A1D6N7J6"/>
<dbReference type="EMBL" id="CM007649">
    <property type="protein sequence ID" value="ONM36561.1"/>
    <property type="molecule type" value="Genomic_DNA"/>
</dbReference>
<dbReference type="InParanoid" id="A0A1D6N7J6"/>
<dbReference type="FunCoup" id="A0A1D6N7J6">
    <property type="interactions" value="22"/>
</dbReference>
<dbReference type="Gene3D" id="2.60.110.10">
    <property type="entry name" value="Thaumatin"/>
    <property type="match status" value="1"/>
</dbReference>
<accession>A0A1D6N7J6</accession>
<dbReference type="OMA" id="HTCRASK"/>
<dbReference type="SMR" id="A0A1D6N7J6"/>
<dbReference type="FunFam" id="2.60.110.10:FF:000017">
    <property type="entry name" value="Osmotin-like protein"/>
    <property type="match status" value="1"/>
</dbReference>
<gene>
    <name evidence="1" type="ORF">ZEAMMB73_Zm00001d042926</name>
</gene>
<dbReference type="PANTHER" id="PTHR31048">
    <property type="entry name" value="OS03G0233200 PROTEIN"/>
    <property type="match status" value="1"/>
</dbReference>
<organism evidence="1">
    <name type="scientific">Zea mays</name>
    <name type="common">Maize</name>
    <dbReference type="NCBI Taxonomy" id="4577"/>
    <lineage>
        <taxon>Eukaryota</taxon>
        <taxon>Viridiplantae</taxon>
        <taxon>Streptophyta</taxon>
        <taxon>Embryophyta</taxon>
        <taxon>Tracheophyta</taxon>
        <taxon>Spermatophyta</taxon>
        <taxon>Magnoliopsida</taxon>
        <taxon>Liliopsida</taxon>
        <taxon>Poales</taxon>
        <taxon>Poaceae</taxon>
        <taxon>PACMAD clade</taxon>
        <taxon>Panicoideae</taxon>
        <taxon>Andropogonodae</taxon>
        <taxon>Andropogoneae</taxon>
        <taxon>Tripsacinae</taxon>
        <taxon>Zea</taxon>
    </lineage>
</organism>
<dbReference type="SUPFAM" id="SSF49870">
    <property type="entry name" value="Osmotin, thaumatin-like protein"/>
    <property type="match status" value="1"/>
</dbReference>
<evidence type="ECO:0000313" key="1">
    <source>
        <dbReference type="EMBL" id="ONM36561.1"/>
    </source>
</evidence>
<dbReference type="PROSITE" id="PS51367">
    <property type="entry name" value="THAUMATIN_2"/>
    <property type="match status" value="1"/>
</dbReference>
<dbReference type="InterPro" id="IPR001938">
    <property type="entry name" value="Thaumatin"/>
</dbReference>
<dbReference type="InterPro" id="IPR037176">
    <property type="entry name" value="Osmotin/thaumatin-like_sf"/>
</dbReference>
<proteinExistence type="predicted"/>
<dbReference type="SMART" id="SM00205">
    <property type="entry name" value="THN"/>
    <property type="match status" value="1"/>
</dbReference>
<protein>
    <submittedName>
        <fullName evidence="1">Osmotin-like protein</fullName>
    </submittedName>
</protein>
<dbReference type="PROSITE" id="PS51257">
    <property type="entry name" value="PROKAR_LIPOPROTEIN"/>
    <property type="match status" value="1"/>
</dbReference>
<name>A0A1D6N7J6_MAIZE</name>
<sequence>MASPKPLLLLATSFLSCGLLVAADYAPMTLTVVNNCPYPTSYGVSVVDGFNVGLSVTPHEGRGNCPVLACRKNLTETCPGELQLRSPAGSVLACKSGCEAFRTDELCCRNMYNSPHTCRASKYSEFFKRECPQAFTYAHDSPSLTHECAAPRELKVIFCH</sequence>